<gene>
    <name evidence="5" type="ORF">Aru02nite_12980</name>
</gene>
<feature type="domain" description="N-acetyltransferase" evidence="4">
    <location>
        <begin position="1"/>
        <end position="158"/>
    </location>
</feature>
<dbReference type="PROSITE" id="PS51186">
    <property type="entry name" value="GNAT"/>
    <property type="match status" value="1"/>
</dbReference>
<dbReference type="Proteomes" id="UP000612808">
    <property type="component" value="Unassembled WGS sequence"/>
</dbReference>
<proteinExistence type="predicted"/>
<organism evidence="5 6">
    <name type="scientific">Actinocatenispora rupis</name>
    <dbReference type="NCBI Taxonomy" id="519421"/>
    <lineage>
        <taxon>Bacteria</taxon>
        <taxon>Bacillati</taxon>
        <taxon>Actinomycetota</taxon>
        <taxon>Actinomycetes</taxon>
        <taxon>Micromonosporales</taxon>
        <taxon>Micromonosporaceae</taxon>
        <taxon>Actinocatenispora</taxon>
    </lineage>
</organism>
<reference evidence="5" key="1">
    <citation type="submission" date="2021-01" db="EMBL/GenBank/DDBJ databases">
        <title>Whole genome shotgun sequence of Actinocatenispora rupis NBRC 107355.</title>
        <authorList>
            <person name="Komaki H."/>
            <person name="Tamura T."/>
        </authorList>
    </citation>
    <scope>NUCLEOTIDE SEQUENCE</scope>
    <source>
        <strain evidence="5">NBRC 107355</strain>
    </source>
</reference>
<dbReference type="EMBL" id="BOMB01000007">
    <property type="protein sequence ID" value="GID10409.1"/>
    <property type="molecule type" value="Genomic_DNA"/>
</dbReference>
<accession>A0A8J3NCG5</accession>
<dbReference type="Pfam" id="PF00583">
    <property type="entry name" value="Acetyltransf_1"/>
    <property type="match status" value="1"/>
</dbReference>
<dbReference type="PANTHER" id="PTHR43877">
    <property type="entry name" value="AMINOALKYLPHOSPHONATE N-ACETYLTRANSFERASE-RELATED-RELATED"/>
    <property type="match status" value="1"/>
</dbReference>
<evidence type="ECO:0000259" key="4">
    <source>
        <dbReference type="PROSITE" id="PS51186"/>
    </source>
</evidence>
<evidence type="ECO:0000256" key="1">
    <source>
        <dbReference type="ARBA" id="ARBA00022679"/>
    </source>
</evidence>
<keyword evidence="1" id="KW-0808">Transferase</keyword>
<feature type="compositionally biased region" description="Low complexity" evidence="3">
    <location>
        <begin position="156"/>
        <end position="171"/>
    </location>
</feature>
<sequence>MWLRAGEPADSQDLYAIQHAASTAAYGELFPPDRYPFPEQQVAAQCWRILTDKAYQVLVAVGDDEPVGFVTVKGDRIDQLYVRPEHWRRGYGGRLLDAAVDLVRQQGHAVARLWVLEANPTARALYERRGWMPDGSTGRAHHPPYPAEVGYRLDVTADPAAATPTSGSTGDPVDGSGSPAARTDPARD</sequence>
<name>A0A8J3NCG5_9ACTN</name>
<comment type="caution">
    <text evidence="5">The sequence shown here is derived from an EMBL/GenBank/DDBJ whole genome shotgun (WGS) entry which is preliminary data.</text>
</comment>
<dbReference type="Gene3D" id="3.40.630.30">
    <property type="match status" value="1"/>
</dbReference>
<protein>
    <recommendedName>
        <fullName evidence="4">N-acetyltransferase domain-containing protein</fullName>
    </recommendedName>
</protein>
<dbReference type="SUPFAM" id="SSF55729">
    <property type="entry name" value="Acyl-CoA N-acyltransferases (Nat)"/>
    <property type="match status" value="1"/>
</dbReference>
<evidence type="ECO:0000313" key="5">
    <source>
        <dbReference type="EMBL" id="GID10409.1"/>
    </source>
</evidence>
<evidence type="ECO:0000313" key="6">
    <source>
        <dbReference type="Proteomes" id="UP000612808"/>
    </source>
</evidence>
<dbReference type="RefSeq" id="WP_203655640.1">
    <property type="nucleotide sequence ID" value="NZ_BAAAZM010000003.1"/>
</dbReference>
<dbReference type="CDD" id="cd04301">
    <property type="entry name" value="NAT_SF"/>
    <property type="match status" value="1"/>
</dbReference>
<dbReference type="InterPro" id="IPR050832">
    <property type="entry name" value="Bact_Acetyltransf"/>
</dbReference>
<dbReference type="GO" id="GO:0016747">
    <property type="term" value="F:acyltransferase activity, transferring groups other than amino-acyl groups"/>
    <property type="evidence" value="ECO:0007669"/>
    <property type="project" value="InterPro"/>
</dbReference>
<evidence type="ECO:0000256" key="3">
    <source>
        <dbReference type="SAM" id="MobiDB-lite"/>
    </source>
</evidence>
<dbReference type="AlphaFoldDB" id="A0A8J3NCG5"/>
<dbReference type="InterPro" id="IPR016181">
    <property type="entry name" value="Acyl_CoA_acyltransferase"/>
</dbReference>
<dbReference type="InterPro" id="IPR000182">
    <property type="entry name" value="GNAT_dom"/>
</dbReference>
<feature type="region of interest" description="Disordered" evidence="3">
    <location>
        <begin position="153"/>
        <end position="188"/>
    </location>
</feature>
<keyword evidence="6" id="KW-1185">Reference proteome</keyword>
<keyword evidence="2" id="KW-0012">Acyltransferase</keyword>
<evidence type="ECO:0000256" key="2">
    <source>
        <dbReference type="ARBA" id="ARBA00023315"/>
    </source>
</evidence>
<dbReference type="PANTHER" id="PTHR43877:SF2">
    <property type="entry name" value="AMINOALKYLPHOSPHONATE N-ACETYLTRANSFERASE-RELATED"/>
    <property type="match status" value="1"/>
</dbReference>